<dbReference type="AlphaFoldDB" id="A0A7C4LLZ9"/>
<feature type="chain" id="PRO_5028203549" description="Ser-Thr-rich glycosyl-phosphatidyl-inositol-anchored membrane family protein" evidence="1">
    <location>
        <begin position="24"/>
        <end position="516"/>
    </location>
</feature>
<evidence type="ECO:0000313" key="2">
    <source>
        <dbReference type="EMBL" id="HGT40292.1"/>
    </source>
</evidence>
<keyword evidence="1" id="KW-0732">Signal</keyword>
<feature type="signal peptide" evidence="1">
    <location>
        <begin position="1"/>
        <end position="23"/>
    </location>
</feature>
<name>A0A7C4LLZ9_9PLAN</name>
<comment type="caution">
    <text evidence="2">The sequence shown here is derived from an EMBL/GenBank/DDBJ whole genome shotgun (WGS) entry which is preliminary data.</text>
</comment>
<organism evidence="2">
    <name type="scientific">Schlesneria paludicola</name>
    <dbReference type="NCBI Taxonomy" id="360056"/>
    <lineage>
        <taxon>Bacteria</taxon>
        <taxon>Pseudomonadati</taxon>
        <taxon>Planctomycetota</taxon>
        <taxon>Planctomycetia</taxon>
        <taxon>Planctomycetales</taxon>
        <taxon>Planctomycetaceae</taxon>
        <taxon>Schlesneria</taxon>
    </lineage>
</organism>
<evidence type="ECO:0008006" key="3">
    <source>
        <dbReference type="Google" id="ProtNLM"/>
    </source>
</evidence>
<protein>
    <recommendedName>
        <fullName evidence="3">Ser-Thr-rich glycosyl-phosphatidyl-inositol-anchored membrane family protein</fullName>
    </recommendedName>
</protein>
<gene>
    <name evidence="2" type="ORF">ENS64_13675</name>
</gene>
<sequence length="516" mass="55757">MRRYPALWFTWACLLLAAGDGLAAAPAPIVTNKLRFRIPFRTDPAALQRMNARELQLFVSPNRGATWALAQTITPQAARFEYQAAGDGEYWFAVRTIDGFGQPHPAGEQLEPGLIVVVDTVPPQLELQLQPVGPGRVQLSWLARDAALDPATLRLEYRQPGTADWQPVSVLPKSSGQTSWSVPQGGLVAVRGSIADLAGNQGMQQAQASILPGDPLLPRPSGSSVREPIAEADPFSPEAPLLPPRASSAKPVINPGPAAEPKTAMMPQFISGNLASRPEITQDRWTTDEPVTGSAAAAASSSLGRQRIINTRRFQLNYKVDDVGPSGIGSVELYITPDNGRQWYRYGEDADRTSPFDVEVPQDGEYGFAVRVRSGAGLALDPPLPGEPPAIRVTVDQSAPKLELLPVQQGQGTEMNQLVIRWRTSDAHPAEKPISLYYAPTLEGPWELISGWRADTGSFTWTVGPGAPPQFYVRVMARDAAGNISQVDTPQPLLVDLTRPSARIVDVEVKPVPSPH</sequence>
<accession>A0A7C4LLZ9</accession>
<evidence type="ECO:0000256" key="1">
    <source>
        <dbReference type="SAM" id="SignalP"/>
    </source>
</evidence>
<reference evidence="2" key="1">
    <citation type="journal article" date="2020" name="mSystems">
        <title>Genome- and Community-Level Interaction Insights into Carbon Utilization and Element Cycling Functions of Hydrothermarchaeota in Hydrothermal Sediment.</title>
        <authorList>
            <person name="Zhou Z."/>
            <person name="Liu Y."/>
            <person name="Xu W."/>
            <person name="Pan J."/>
            <person name="Luo Z.H."/>
            <person name="Li M."/>
        </authorList>
    </citation>
    <scope>NUCLEOTIDE SEQUENCE [LARGE SCALE GENOMIC DNA]</scope>
    <source>
        <strain evidence="2">SpSt-508</strain>
    </source>
</reference>
<dbReference type="EMBL" id="DSVQ01000016">
    <property type="protein sequence ID" value="HGT40292.1"/>
    <property type="molecule type" value="Genomic_DNA"/>
</dbReference>
<proteinExistence type="predicted"/>